<dbReference type="HOGENOM" id="CLU_174535_0_0_11"/>
<gene>
    <name evidence="3" type="ORF">HMPREF9004_0352</name>
</gene>
<dbReference type="STRING" id="888050.HMPREF9004_0352"/>
<dbReference type="EMBL" id="AQHZ01000005">
    <property type="protein sequence ID" value="ENO19017.1"/>
    <property type="molecule type" value="Genomic_DNA"/>
</dbReference>
<organism evidence="3 4">
    <name type="scientific">Schaalia cardiffensis F0333</name>
    <dbReference type="NCBI Taxonomy" id="888050"/>
    <lineage>
        <taxon>Bacteria</taxon>
        <taxon>Bacillati</taxon>
        <taxon>Actinomycetota</taxon>
        <taxon>Actinomycetes</taxon>
        <taxon>Actinomycetales</taxon>
        <taxon>Actinomycetaceae</taxon>
        <taxon>Schaalia</taxon>
    </lineage>
</organism>
<dbReference type="eggNOG" id="ENOG5033C7X">
    <property type="taxonomic scope" value="Bacteria"/>
</dbReference>
<evidence type="ECO:0000313" key="3">
    <source>
        <dbReference type="EMBL" id="ENO19017.1"/>
    </source>
</evidence>
<dbReference type="PATRIC" id="fig|888050.3.peg.346"/>
<evidence type="ECO:0000313" key="4">
    <source>
        <dbReference type="Proteomes" id="UP000013015"/>
    </source>
</evidence>
<dbReference type="RefSeq" id="WP_005962080.1">
    <property type="nucleotide sequence ID" value="NZ_CP040505.1"/>
</dbReference>
<comment type="caution">
    <text evidence="3">The sequence shown here is derived from an EMBL/GenBank/DDBJ whole genome shotgun (WGS) entry which is preliminary data.</text>
</comment>
<accession>N6X6K8</accession>
<keyword evidence="4" id="KW-1185">Reference proteome</keyword>
<dbReference type="Proteomes" id="UP000013015">
    <property type="component" value="Unassembled WGS sequence"/>
</dbReference>
<protein>
    <recommendedName>
        <fullName evidence="2">Histone acetyltransferase Rv0428c-like SH3 domain-containing protein</fullName>
    </recommendedName>
</protein>
<feature type="region of interest" description="Disordered" evidence="1">
    <location>
        <begin position="1"/>
        <end position="49"/>
    </location>
</feature>
<feature type="compositionally biased region" description="Basic and acidic residues" evidence="1">
    <location>
        <begin position="1"/>
        <end position="19"/>
    </location>
</feature>
<evidence type="ECO:0000256" key="1">
    <source>
        <dbReference type="SAM" id="MobiDB-lite"/>
    </source>
</evidence>
<proteinExistence type="predicted"/>
<dbReference type="InterPro" id="IPR056934">
    <property type="entry name" value="SH3_Rv0428c"/>
</dbReference>
<reference evidence="3 4" key="1">
    <citation type="submission" date="2013-03" db="EMBL/GenBank/DDBJ databases">
        <title>Reference genome for the Human Microbiome Project.</title>
        <authorList>
            <person name="Aqrawi P."/>
            <person name="Ayvaz T."/>
            <person name="Bess C."/>
            <person name="Blankenburg K."/>
            <person name="Coyle M."/>
            <person name="Deng J."/>
            <person name="Forbes L."/>
            <person name="Fowler G."/>
            <person name="Francisco L."/>
            <person name="Fu Q."/>
            <person name="Gibbs R."/>
            <person name="Gross S."/>
            <person name="Gubbala S."/>
            <person name="Hale W."/>
            <person name="Hemphill L."/>
            <person name="Highlander S."/>
            <person name="Hirani K."/>
            <person name="Jackson L."/>
            <person name="Jakkamsetti A."/>
            <person name="Javaid M."/>
            <person name="Jayaseelan J.C."/>
            <person name="Jiang H."/>
            <person name="Joshi V."/>
            <person name="Korchina V."/>
            <person name="Kovar C."/>
            <person name="Lara F."/>
            <person name="Lee S."/>
            <person name="Liu Y."/>
            <person name="Mata R."/>
            <person name="Mathew T."/>
            <person name="Munidasa M."/>
            <person name="Muzny D."/>
            <person name="Nazareth L."/>
            <person name="Ngo R."/>
            <person name="Nguyen L."/>
            <person name="Nguyen N."/>
            <person name="Okwuonu G."/>
            <person name="Ongeri F."/>
            <person name="Palculict T."/>
            <person name="Patil S."/>
            <person name="Petrosino J."/>
            <person name="Pham C."/>
            <person name="Pham P."/>
            <person name="Pu L.-L."/>
            <person name="Qin X."/>
            <person name="Qu J."/>
            <person name="Reid J."/>
            <person name="Ross M."/>
            <person name="Ruth R."/>
            <person name="Saada N."/>
            <person name="San Lucas F."/>
            <person name="Santibanez J."/>
            <person name="Shang Y."/>
            <person name="Simmons D."/>
            <person name="Song X.-Z."/>
            <person name="Tang L.-Y."/>
            <person name="Thornton R."/>
            <person name="Warren J."/>
            <person name="Weissenberger G."/>
            <person name="Wilczek-Boney K."/>
            <person name="Worley K."/>
            <person name="Youmans B."/>
            <person name="Zhang J."/>
            <person name="Zhang L."/>
            <person name="Zhao Z."/>
            <person name="Zhou C."/>
            <person name="Zhu D."/>
            <person name="Zhu Y."/>
        </authorList>
    </citation>
    <scope>NUCLEOTIDE SEQUENCE [LARGE SCALE GENOMIC DNA]</scope>
    <source>
        <strain evidence="3 4">F0333</strain>
    </source>
</reference>
<name>N6X6K8_9ACTO</name>
<dbReference type="Pfam" id="PF24551">
    <property type="entry name" value="SH3_Rv0428c"/>
    <property type="match status" value="1"/>
</dbReference>
<dbReference type="AlphaFoldDB" id="N6X6K8"/>
<evidence type="ECO:0000259" key="2">
    <source>
        <dbReference type="Pfam" id="PF24551"/>
    </source>
</evidence>
<sequence>MKHEEHTHSADRPAIREDAAFSSKSAPTPKASIPEGAYNANQTPPPLPWLKWSPGERVVVRYRLSDGLHDALGTLLETSFDHVVVETRRGPVRVEAATMVTGKKVPPPPSFIS</sequence>
<feature type="domain" description="Histone acetyltransferase Rv0428c-like SH3" evidence="2">
    <location>
        <begin position="54"/>
        <end position="103"/>
    </location>
</feature>